<evidence type="ECO:0000256" key="3">
    <source>
        <dbReference type="ARBA" id="ARBA00013205"/>
    </source>
</evidence>
<dbReference type="GO" id="GO:0004190">
    <property type="term" value="F:aspartic-type endopeptidase activity"/>
    <property type="evidence" value="ECO:0007669"/>
    <property type="project" value="UniProtKB-KW"/>
</dbReference>
<dbReference type="EMBL" id="KV442017">
    <property type="protein sequence ID" value="OAQ34640.1"/>
    <property type="molecule type" value="Genomic_DNA"/>
</dbReference>
<keyword evidence="16" id="KW-1185">Reference proteome</keyword>
<sequence>MRITALVSLAAAVLAIADASPLKFSPKHGHAVPLTRNPNFKHNTQAQINKMNVRYGNIRTASTGTVPLVNVQHDIEYYGTVSVGTPAQNVKLDFDTGSSDIWFPSSCCTTAACKKHVRFDSAASSTFQKDGRKWNIGYGDGSTASGILGSDIVSVGGVKVRQTIGLATAESSSFGTSPEDGLFGLGFNTIESVAGVKTFLDNAIAANLLVQPVVSVFLPSYRRNGGVGGEYLFGGINADRYTGSLTYINVSQKGYWQIPMSDITYNGASLGQAAEGIVDTGTTLVIIGTAAAKAVHQEIAGSVFTPATRTQGAYWSVPCSLQSSTDNVGFKLGGTIFNVPVADVAFEDLGDGSGLCYSGIQGGQDDLWILGDVFIKNNYCVFDQGATPRIGIAPANDPPVVMKWSIKAKDRSLEGSLVLADYSDGLGAEPAIIVQEERDEPKMASLAQAHKENLLGFGRTSAKLSHFIDLATDFVVPRYRPNLWLMEEERHAQAGKARQNLEKVTTAACGYQRAKEVTINVVNQRVVVEASVNKFVQEGEDDAAPEPCQSV</sequence>
<evidence type="ECO:0000256" key="4">
    <source>
        <dbReference type="ARBA" id="ARBA00022670"/>
    </source>
</evidence>
<feature type="domain" description="Peptidase A1" evidence="14">
    <location>
        <begin position="77"/>
        <end position="393"/>
    </location>
</feature>
<evidence type="ECO:0000256" key="10">
    <source>
        <dbReference type="PIRSR" id="PIRSR601461-1"/>
    </source>
</evidence>
<evidence type="ECO:0000256" key="9">
    <source>
        <dbReference type="ARBA" id="ARBA00023157"/>
    </source>
</evidence>
<feature type="chain" id="PRO_5008276740" description="rhizopuspepsin" evidence="13">
    <location>
        <begin position="20"/>
        <end position="551"/>
    </location>
</feature>
<feature type="disulfide bond" evidence="11">
    <location>
        <begin position="319"/>
        <end position="356"/>
    </location>
</feature>
<feature type="signal peptide" evidence="13">
    <location>
        <begin position="1"/>
        <end position="19"/>
    </location>
</feature>
<evidence type="ECO:0000256" key="6">
    <source>
        <dbReference type="ARBA" id="ARBA00022750"/>
    </source>
</evidence>
<dbReference type="AlphaFoldDB" id="A0A197KAX6"/>
<dbReference type="FunFam" id="2.40.70.10:FF:000115">
    <property type="entry name" value="Lysosomal aspartic protease"/>
    <property type="match status" value="1"/>
</dbReference>
<keyword evidence="7 12" id="KW-0378">Hydrolase</keyword>
<organism evidence="15 16">
    <name type="scientific">Linnemannia elongata AG-77</name>
    <dbReference type="NCBI Taxonomy" id="1314771"/>
    <lineage>
        <taxon>Eukaryota</taxon>
        <taxon>Fungi</taxon>
        <taxon>Fungi incertae sedis</taxon>
        <taxon>Mucoromycota</taxon>
        <taxon>Mortierellomycotina</taxon>
        <taxon>Mortierellomycetes</taxon>
        <taxon>Mortierellales</taxon>
        <taxon>Mortierellaceae</taxon>
        <taxon>Linnemannia</taxon>
    </lineage>
</organism>
<dbReference type="Proteomes" id="UP000078512">
    <property type="component" value="Unassembled WGS sequence"/>
</dbReference>
<dbReference type="SUPFAM" id="SSF50630">
    <property type="entry name" value="Acid proteases"/>
    <property type="match status" value="1"/>
</dbReference>
<evidence type="ECO:0000256" key="7">
    <source>
        <dbReference type="ARBA" id="ARBA00022801"/>
    </source>
</evidence>
<protein>
    <recommendedName>
        <fullName evidence="3">rhizopuspepsin</fullName>
        <ecNumber evidence="3">3.4.23.21</ecNumber>
    </recommendedName>
</protein>
<evidence type="ECO:0000256" key="2">
    <source>
        <dbReference type="ARBA" id="ARBA00007447"/>
    </source>
</evidence>
<evidence type="ECO:0000256" key="12">
    <source>
        <dbReference type="RuleBase" id="RU000454"/>
    </source>
</evidence>
<dbReference type="InterPro" id="IPR001461">
    <property type="entry name" value="Aspartic_peptidase_A1"/>
</dbReference>
<dbReference type="Pfam" id="PF00026">
    <property type="entry name" value="Asp"/>
    <property type="match status" value="1"/>
</dbReference>
<dbReference type="PRINTS" id="PR00792">
    <property type="entry name" value="PEPSIN"/>
</dbReference>
<dbReference type="PANTHER" id="PTHR47966">
    <property type="entry name" value="BETA-SITE APP-CLEAVING ENZYME, ISOFORM A-RELATED"/>
    <property type="match status" value="1"/>
</dbReference>
<evidence type="ECO:0000256" key="13">
    <source>
        <dbReference type="SAM" id="SignalP"/>
    </source>
</evidence>
<dbReference type="EC" id="3.4.23.21" evidence="3"/>
<feature type="active site" evidence="10">
    <location>
        <position position="95"/>
    </location>
</feature>
<reference evidence="15 16" key="1">
    <citation type="submission" date="2016-05" db="EMBL/GenBank/DDBJ databases">
        <title>Genome sequencing reveals origins of a unique bacterial endosymbiosis in the earliest lineages of terrestrial Fungi.</title>
        <authorList>
            <consortium name="DOE Joint Genome Institute"/>
            <person name="Uehling J."/>
            <person name="Gryganskyi A."/>
            <person name="Hameed K."/>
            <person name="Tschaplinski T."/>
            <person name="Misztal P."/>
            <person name="Wu S."/>
            <person name="Desiro A."/>
            <person name="Vande Pol N."/>
            <person name="Du Z.-Y."/>
            <person name="Zienkiewicz A."/>
            <person name="Zienkiewicz K."/>
            <person name="Morin E."/>
            <person name="Tisserant E."/>
            <person name="Splivallo R."/>
            <person name="Hainaut M."/>
            <person name="Henrissat B."/>
            <person name="Ohm R."/>
            <person name="Kuo A."/>
            <person name="Yan J."/>
            <person name="Lipzen A."/>
            <person name="Nolan M."/>
            <person name="Labutti K."/>
            <person name="Barry K."/>
            <person name="Goldstein A."/>
            <person name="Labbe J."/>
            <person name="Schadt C."/>
            <person name="Tuskan G."/>
            <person name="Grigoriev I."/>
            <person name="Martin F."/>
            <person name="Vilgalys R."/>
            <person name="Bonito G."/>
        </authorList>
    </citation>
    <scope>NUCLEOTIDE SEQUENCE [LARGE SCALE GENOMIC DNA]</scope>
    <source>
        <strain evidence="15 16">AG-77</strain>
    </source>
</reference>
<feature type="active site" evidence="10">
    <location>
        <position position="279"/>
    </location>
</feature>
<dbReference type="InterPro" id="IPR021109">
    <property type="entry name" value="Peptidase_aspartic_dom_sf"/>
</dbReference>
<comment type="catalytic activity">
    <reaction evidence="1">
        <text>Hydrolysis of proteins with broad specificity similar to that of pepsin A, preferring hydrophobic residues at P1 and P1'. Clots milk and activates trypsinogen. Does not cleave 4-Gln-|-His-5, but does cleave 10-His-|-Leu-11 and 12-Val-|-Glu-13 in B chain of insulin.</text>
        <dbReference type="EC" id="3.4.23.21"/>
    </reaction>
</comment>
<evidence type="ECO:0000256" key="5">
    <source>
        <dbReference type="ARBA" id="ARBA00022729"/>
    </source>
</evidence>
<keyword evidence="8" id="KW-0865">Zymogen</keyword>
<accession>A0A197KAX6</accession>
<evidence type="ECO:0000313" key="16">
    <source>
        <dbReference type="Proteomes" id="UP000078512"/>
    </source>
</evidence>
<evidence type="ECO:0000256" key="11">
    <source>
        <dbReference type="PIRSR" id="PIRSR601461-2"/>
    </source>
</evidence>
<dbReference type="PROSITE" id="PS51767">
    <property type="entry name" value="PEPTIDASE_A1"/>
    <property type="match status" value="1"/>
</dbReference>
<keyword evidence="6 12" id="KW-0064">Aspartyl protease</keyword>
<dbReference type="Gene3D" id="2.40.70.10">
    <property type="entry name" value="Acid Proteases"/>
    <property type="match status" value="2"/>
</dbReference>
<evidence type="ECO:0000259" key="14">
    <source>
        <dbReference type="PROSITE" id="PS51767"/>
    </source>
</evidence>
<dbReference type="InterPro" id="IPR033121">
    <property type="entry name" value="PEPTIDASE_A1"/>
</dbReference>
<dbReference type="GO" id="GO:0006508">
    <property type="term" value="P:proteolysis"/>
    <property type="evidence" value="ECO:0007669"/>
    <property type="project" value="UniProtKB-KW"/>
</dbReference>
<evidence type="ECO:0000313" key="15">
    <source>
        <dbReference type="EMBL" id="OAQ34640.1"/>
    </source>
</evidence>
<proteinExistence type="inferred from homology"/>
<dbReference type="InterPro" id="IPR001969">
    <property type="entry name" value="Aspartic_peptidase_AS"/>
</dbReference>
<keyword evidence="5 13" id="KW-0732">Signal</keyword>
<dbReference type="OrthoDB" id="2747330at2759"/>
<evidence type="ECO:0000256" key="1">
    <source>
        <dbReference type="ARBA" id="ARBA00001130"/>
    </source>
</evidence>
<dbReference type="PROSITE" id="PS00141">
    <property type="entry name" value="ASP_PROTEASE"/>
    <property type="match status" value="2"/>
</dbReference>
<keyword evidence="4 12" id="KW-0645">Protease</keyword>
<name>A0A197KAX6_9FUNG</name>
<keyword evidence="9 11" id="KW-1015">Disulfide bond</keyword>
<feature type="disulfide bond" evidence="11">
    <location>
        <begin position="108"/>
        <end position="113"/>
    </location>
</feature>
<dbReference type="PANTHER" id="PTHR47966:SF1">
    <property type="entry name" value="ASPARTYL PROTEINASE"/>
    <property type="match status" value="1"/>
</dbReference>
<dbReference type="STRING" id="1314771.A0A197KAX6"/>
<gene>
    <name evidence="15" type="ORF">K457DRAFT_14470</name>
</gene>
<evidence type="ECO:0000256" key="8">
    <source>
        <dbReference type="ARBA" id="ARBA00023145"/>
    </source>
</evidence>
<comment type="similarity">
    <text evidence="2 12">Belongs to the peptidase A1 family.</text>
</comment>